<keyword evidence="2" id="KW-0472">Membrane</keyword>
<protein>
    <recommendedName>
        <fullName evidence="7">Integral membrane protein</fullName>
    </recommendedName>
</protein>
<reference evidence="4 6" key="2">
    <citation type="submission" date="2018-07" db="EMBL/GenBank/DDBJ databases">
        <title>Whole Genome Shotgun Sequence of Streptomyces spongiicola strain 531S.</title>
        <authorList>
            <person name="Dohra H."/>
            <person name="Kodani S."/>
        </authorList>
    </citation>
    <scope>NUCLEOTIDE SEQUENCE [LARGE SCALE GENOMIC DNA]</scope>
    <source>
        <strain evidence="4 6">531S</strain>
    </source>
</reference>
<dbReference type="RefSeq" id="WP_109295003.1">
    <property type="nucleotide sequence ID" value="NZ_BGZL01000005.1"/>
</dbReference>
<keyword evidence="2" id="KW-0812">Transmembrane</keyword>
<accession>A0A2S1Z188</accession>
<keyword evidence="2" id="KW-1133">Transmembrane helix</keyword>
<dbReference type="KEGG" id="sspo:DDQ41_15410"/>
<gene>
    <name evidence="3" type="ORF">DDQ41_15410</name>
    <name evidence="4" type="ORF">SSP531S_24270</name>
</gene>
<dbReference type="Proteomes" id="UP000245051">
    <property type="component" value="Chromosome"/>
</dbReference>
<evidence type="ECO:0000256" key="2">
    <source>
        <dbReference type="SAM" id="Phobius"/>
    </source>
</evidence>
<sequence length="286" mass="28115">MSAQPPVAPGDAPAATGPRLLRAAVFAAVCVVLSALGHVLAACAPVPWWTLLAGFLTVAAVVAPLAGRSRSLPAVVAALAGGQLALHSLFGLGQRPARVAPGTDDAVVRLAAKLTCGTAGDALGPAEAHRIVAGAGIDPATVVQAARAGHTGHTAHIAAVPNGVLESGGLLPSLPMVLGHLLAALVTGWLLRRGDLALLRLAEFSAQGAQGAGEVVAEGALVRALRAAVVLVRELLAGPPAAPGAAPGRAGADDGHSTPPVAALQHTVVRRGPPAQRVLAACVLAA</sequence>
<reference evidence="3 5" key="1">
    <citation type="submission" date="2018-05" db="EMBL/GenBank/DDBJ databases">
        <title>Complete genome sequence of the Type Strain of Streptomyces spongiicola HNM0071, the producer of staurosporine.</title>
        <authorList>
            <person name="Zhou S."/>
            <person name="Huang X."/>
        </authorList>
    </citation>
    <scope>NUCLEOTIDE SEQUENCE [LARGE SCALE GENOMIC DNA]</scope>
    <source>
        <strain evidence="3 5">HNM0071</strain>
    </source>
</reference>
<dbReference type="Proteomes" id="UP000265354">
    <property type="component" value="Unassembled WGS sequence"/>
</dbReference>
<dbReference type="EMBL" id="BGZL01000005">
    <property type="protein sequence ID" value="GBQ01000.1"/>
    <property type="molecule type" value="Genomic_DNA"/>
</dbReference>
<name>A0A2S1Z188_9ACTN</name>
<evidence type="ECO:0008006" key="7">
    <source>
        <dbReference type="Google" id="ProtNLM"/>
    </source>
</evidence>
<organism evidence="4 6">
    <name type="scientific">Streptomyces spongiicola</name>
    <dbReference type="NCBI Taxonomy" id="1690221"/>
    <lineage>
        <taxon>Bacteria</taxon>
        <taxon>Bacillati</taxon>
        <taxon>Actinomycetota</taxon>
        <taxon>Actinomycetes</taxon>
        <taxon>Kitasatosporales</taxon>
        <taxon>Streptomycetaceae</taxon>
        <taxon>Streptomyces</taxon>
    </lineage>
</organism>
<feature type="transmembrane region" description="Helical" evidence="2">
    <location>
        <begin position="20"/>
        <end position="40"/>
    </location>
</feature>
<feature type="region of interest" description="Disordered" evidence="1">
    <location>
        <begin position="240"/>
        <end position="260"/>
    </location>
</feature>
<evidence type="ECO:0000256" key="1">
    <source>
        <dbReference type="SAM" id="MobiDB-lite"/>
    </source>
</evidence>
<dbReference type="EMBL" id="CP029254">
    <property type="protein sequence ID" value="AWK10052.1"/>
    <property type="molecule type" value="Genomic_DNA"/>
</dbReference>
<feature type="transmembrane region" description="Helical" evidence="2">
    <location>
        <begin position="170"/>
        <end position="191"/>
    </location>
</feature>
<keyword evidence="5" id="KW-1185">Reference proteome</keyword>
<dbReference type="OrthoDB" id="4350641at2"/>
<evidence type="ECO:0000313" key="6">
    <source>
        <dbReference type="Proteomes" id="UP000265354"/>
    </source>
</evidence>
<feature type="transmembrane region" description="Helical" evidence="2">
    <location>
        <begin position="72"/>
        <end position="90"/>
    </location>
</feature>
<feature type="transmembrane region" description="Helical" evidence="2">
    <location>
        <begin position="46"/>
        <end position="65"/>
    </location>
</feature>
<evidence type="ECO:0000313" key="5">
    <source>
        <dbReference type="Proteomes" id="UP000245051"/>
    </source>
</evidence>
<proteinExistence type="predicted"/>
<evidence type="ECO:0000313" key="4">
    <source>
        <dbReference type="EMBL" id="GBQ01000.1"/>
    </source>
</evidence>
<evidence type="ECO:0000313" key="3">
    <source>
        <dbReference type="EMBL" id="AWK10052.1"/>
    </source>
</evidence>
<feature type="compositionally biased region" description="Low complexity" evidence="1">
    <location>
        <begin position="240"/>
        <end position="250"/>
    </location>
</feature>
<dbReference type="AlphaFoldDB" id="A0A2S1Z188"/>